<dbReference type="SUPFAM" id="SSF102405">
    <property type="entry name" value="MCP/YpsA-like"/>
    <property type="match status" value="1"/>
</dbReference>
<sequence>MSADERLARVALGRLTEPGDPRVSALVEEIGAVRLHEVLAAGGDLAGLLPDVTSRMAAVQPERDLETAARLGIRFLIPSDEEWPRQVDDLEGAEAVHERGGAPLGLWVRGPLRLDSLDRSVAVVGSRSATTYGADTAAEISAVCARAGFTVVSGAAFGIDQAAHRGALGGGGATVAVLACGVDRVYPAAHRALLDHLGATCAVVSELPPGCSPTRLRFLSRNRVIAALTRGTVVVEAAVRSGALNTANWAGRLNRQLLGVPGPVTSAPSQGVHQLIRSGAATLVTSGAEVLEMVGESGAFLVEEPRGATRSRDRLSTRQQQVLDAVPLRHAAPADSIARTAGVALLEVRTALGGLSRLGLVLQVPEGWRLAERAAT</sequence>
<dbReference type="GO" id="GO:0009294">
    <property type="term" value="P:DNA-mediated transformation"/>
    <property type="evidence" value="ECO:0007669"/>
    <property type="project" value="InterPro"/>
</dbReference>
<feature type="domain" description="Smf/DprA SLOG" evidence="2">
    <location>
        <begin position="75"/>
        <end position="294"/>
    </location>
</feature>
<comment type="similarity">
    <text evidence="1">Belongs to the DprA/Smf family.</text>
</comment>
<evidence type="ECO:0000313" key="3">
    <source>
        <dbReference type="EMBL" id="MBB6626550.1"/>
    </source>
</evidence>
<dbReference type="InterPro" id="IPR003488">
    <property type="entry name" value="DprA"/>
</dbReference>
<evidence type="ECO:0000256" key="1">
    <source>
        <dbReference type="ARBA" id="ARBA00006525"/>
    </source>
</evidence>
<proteinExistence type="inferred from homology"/>
<evidence type="ECO:0000313" key="4">
    <source>
        <dbReference type="Proteomes" id="UP000523955"/>
    </source>
</evidence>
<dbReference type="RefSeq" id="WP_185251812.1">
    <property type="nucleotide sequence ID" value="NZ_JACKXE010000001.1"/>
</dbReference>
<protein>
    <submittedName>
        <fullName evidence="3">DNA-protecting protein DprA</fullName>
    </submittedName>
</protein>
<dbReference type="PANTHER" id="PTHR43022:SF1">
    <property type="entry name" value="PROTEIN SMF"/>
    <property type="match status" value="1"/>
</dbReference>
<dbReference type="EMBL" id="JACKXE010000001">
    <property type="protein sequence ID" value="MBB6626550.1"/>
    <property type="molecule type" value="Genomic_DNA"/>
</dbReference>
<dbReference type="Pfam" id="PF02481">
    <property type="entry name" value="DNA_processg_A"/>
    <property type="match status" value="1"/>
</dbReference>
<gene>
    <name evidence="3" type="primary">dprA</name>
    <name evidence="3" type="ORF">H5V45_04350</name>
</gene>
<keyword evidence="4" id="KW-1185">Reference proteome</keyword>
<organism evidence="3 4">
    <name type="scientific">Nocardioides luti</name>
    <dbReference type="NCBI Taxonomy" id="2761101"/>
    <lineage>
        <taxon>Bacteria</taxon>
        <taxon>Bacillati</taxon>
        <taxon>Actinomycetota</taxon>
        <taxon>Actinomycetes</taxon>
        <taxon>Propionibacteriales</taxon>
        <taxon>Nocardioidaceae</taxon>
        <taxon>Nocardioides</taxon>
    </lineage>
</organism>
<name>A0A7X0V9Q9_9ACTN</name>
<dbReference type="InterPro" id="IPR057666">
    <property type="entry name" value="DrpA_SLOG"/>
</dbReference>
<dbReference type="Proteomes" id="UP000523955">
    <property type="component" value="Unassembled WGS sequence"/>
</dbReference>
<dbReference type="NCBIfam" id="TIGR00732">
    <property type="entry name" value="dprA"/>
    <property type="match status" value="1"/>
</dbReference>
<dbReference type="PANTHER" id="PTHR43022">
    <property type="entry name" value="PROTEIN SMF"/>
    <property type="match status" value="1"/>
</dbReference>
<evidence type="ECO:0000259" key="2">
    <source>
        <dbReference type="Pfam" id="PF02481"/>
    </source>
</evidence>
<comment type="caution">
    <text evidence="3">The sequence shown here is derived from an EMBL/GenBank/DDBJ whole genome shotgun (WGS) entry which is preliminary data.</text>
</comment>
<dbReference type="AlphaFoldDB" id="A0A7X0V9Q9"/>
<accession>A0A7X0V9Q9</accession>
<dbReference type="Gene3D" id="3.40.50.450">
    <property type="match status" value="1"/>
</dbReference>
<reference evidence="3 4" key="1">
    <citation type="submission" date="2020-08" db="EMBL/GenBank/DDBJ databases">
        <authorList>
            <person name="Seo M.-J."/>
        </authorList>
    </citation>
    <scope>NUCLEOTIDE SEQUENCE [LARGE SCALE GENOMIC DNA]</scope>
    <source>
        <strain evidence="3 4">KIGAM211</strain>
    </source>
</reference>